<dbReference type="PANTHER" id="PTHR36836">
    <property type="entry name" value="COLANIC ACID BIOSYNTHESIS PROTEIN WCAK"/>
    <property type="match status" value="1"/>
</dbReference>
<accession>A0A5B2T9V3</accession>
<keyword evidence="3" id="KW-1185">Reference proteome</keyword>
<sequence length="349" mass="38946">MAFSVPILGYYDHNNAGDEAFKLAFSGALGNTPHQFVKSLPVDKEIPLALFGGGALLNQYFVRHLSKVERIHVVGCSFPYGPKDIQIFEPVKNQIVSLYLRSRRDVEAARAAGYDAKFIPDMVFSVPPTAGMTLDQLVTAAALPPRGFHPDRKKLFVFLSGDYWINYLQGDRKRHESIELLKERIAKTLDVAAHDYDIIMPSMSVWYNARDYIFAGEVLKRMKQPERVCLVERYIDAADLLSVLAQTDCAVISMKYHGLVFGMRNGRVCINIGSTRKTLDLMDDFGVSDLTFNPNKDTSDKLISLLARTGEASLQEQIASTAEVWTAQAVTTMHQAMDGVRQDCAQLAD</sequence>
<dbReference type="AlphaFoldDB" id="A0A5B2T9V3"/>
<dbReference type="Pfam" id="PF04230">
    <property type="entry name" value="PS_pyruv_trans"/>
    <property type="match status" value="1"/>
</dbReference>
<evidence type="ECO:0000259" key="1">
    <source>
        <dbReference type="Pfam" id="PF04230"/>
    </source>
</evidence>
<feature type="domain" description="Polysaccharide pyruvyl transferase" evidence="1">
    <location>
        <begin position="49"/>
        <end position="273"/>
    </location>
</feature>
<dbReference type="PANTHER" id="PTHR36836:SF1">
    <property type="entry name" value="COLANIC ACID BIOSYNTHESIS PROTEIN WCAK"/>
    <property type="match status" value="1"/>
</dbReference>
<dbReference type="OrthoDB" id="8456570at2"/>
<dbReference type="EMBL" id="VUKA01000029">
    <property type="protein sequence ID" value="KAA2211407.1"/>
    <property type="molecule type" value="Genomic_DNA"/>
</dbReference>
<dbReference type="Proteomes" id="UP000322110">
    <property type="component" value="Unassembled WGS sequence"/>
</dbReference>
<evidence type="ECO:0000313" key="2">
    <source>
        <dbReference type="EMBL" id="KAA2211407.1"/>
    </source>
</evidence>
<dbReference type="RefSeq" id="WP_149814185.1">
    <property type="nucleotide sequence ID" value="NZ_VUKA01000029.1"/>
</dbReference>
<name>A0A5B2T9V3_9PROT</name>
<organism evidence="2 3">
    <name type="scientific">Teichococcus oryzae</name>
    <dbReference type="NCBI Taxonomy" id="1608942"/>
    <lineage>
        <taxon>Bacteria</taxon>
        <taxon>Pseudomonadati</taxon>
        <taxon>Pseudomonadota</taxon>
        <taxon>Alphaproteobacteria</taxon>
        <taxon>Acetobacterales</taxon>
        <taxon>Roseomonadaceae</taxon>
        <taxon>Roseomonas</taxon>
    </lineage>
</organism>
<dbReference type="InterPro" id="IPR007345">
    <property type="entry name" value="Polysacch_pyruvyl_Trfase"/>
</dbReference>
<reference evidence="2 3" key="1">
    <citation type="journal article" date="2015" name="Int. J. Syst. Evol. Microbiol.">
        <title>Roseomonas oryzae sp. nov., isolated from paddy rhizosphere soil.</title>
        <authorList>
            <person name="Ramaprasad E.V."/>
            <person name="Sasikala Ch."/>
            <person name="Ramana Ch.V."/>
        </authorList>
    </citation>
    <scope>NUCLEOTIDE SEQUENCE [LARGE SCALE GENOMIC DNA]</scope>
    <source>
        <strain evidence="2 3">KCTC 42542</strain>
    </source>
</reference>
<evidence type="ECO:0000313" key="3">
    <source>
        <dbReference type="Proteomes" id="UP000322110"/>
    </source>
</evidence>
<proteinExistence type="predicted"/>
<gene>
    <name evidence="2" type="ORF">F0Q34_20270</name>
</gene>
<protein>
    <recommendedName>
        <fullName evidence="1">Polysaccharide pyruvyl transferase domain-containing protein</fullName>
    </recommendedName>
</protein>
<comment type="caution">
    <text evidence="2">The sequence shown here is derived from an EMBL/GenBank/DDBJ whole genome shotgun (WGS) entry which is preliminary data.</text>
</comment>